<organism evidence="8 9">
    <name type="scientific">Ceratodon purpureus</name>
    <name type="common">Fire moss</name>
    <name type="synonym">Dicranum purpureum</name>
    <dbReference type="NCBI Taxonomy" id="3225"/>
    <lineage>
        <taxon>Eukaryota</taxon>
        <taxon>Viridiplantae</taxon>
        <taxon>Streptophyta</taxon>
        <taxon>Embryophyta</taxon>
        <taxon>Bryophyta</taxon>
        <taxon>Bryophytina</taxon>
        <taxon>Bryopsida</taxon>
        <taxon>Dicranidae</taxon>
        <taxon>Pseudoditrichales</taxon>
        <taxon>Ditrichaceae</taxon>
        <taxon>Ceratodon</taxon>
    </lineage>
</organism>
<keyword evidence="1 6" id="KW-0645">Protease</keyword>
<dbReference type="GO" id="GO:0004222">
    <property type="term" value="F:metalloendopeptidase activity"/>
    <property type="evidence" value="ECO:0007669"/>
    <property type="project" value="InterPro"/>
</dbReference>
<comment type="caution">
    <text evidence="8">The sequence shown here is derived from an EMBL/GenBank/DDBJ whole genome shotgun (WGS) entry which is preliminary data.</text>
</comment>
<feature type="domain" description="Peptidase M3A/M3B catalytic" evidence="7">
    <location>
        <begin position="22"/>
        <end position="153"/>
    </location>
</feature>
<gene>
    <name evidence="8" type="ORF">KC19_6G081200</name>
</gene>
<evidence type="ECO:0000256" key="3">
    <source>
        <dbReference type="ARBA" id="ARBA00022801"/>
    </source>
</evidence>
<dbReference type="Proteomes" id="UP000822688">
    <property type="component" value="Chromosome 6"/>
</dbReference>
<accession>A0A8T0HFP0</accession>
<evidence type="ECO:0000256" key="2">
    <source>
        <dbReference type="ARBA" id="ARBA00022723"/>
    </source>
</evidence>
<comment type="similarity">
    <text evidence="6">Belongs to the peptidase M3 family.</text>
</comment>
<reference evidence="8 9" key="1">
    <citation type="submission" date="2020-06" db="EMBL/GenBank/DDBJ databases">
        <title>WGS assembly of Ceratodon purpureus strain R40.</title>
        <authorList>
            <person name="Carey S.B."/>
            <person name="Jenkins J."/>
            <person name="Shu S."/>
            <person name="Lovell J.T."/>
            <person name="Sreedasyam A."/>
            <person name="Maumus F."/>
            <person name="Tiley G.P."/>
            <person name="Fernandez-Pozo N."/>
            <person name="Barry K."/>
            <person name="Chen C."/>
            <person name="Wang M."/>
            <person name="Lipzen A."/>
            <person name="Daum C."/>
            <person name="Saski C.A."/>
            <person name="Payton A.C."/>
            <person name="Mcbreen J.C."/>
            <person name="Conrad R.E."/>
            <person name="Kollar L.M."/>
            <person name="Olsson S."/>
            <person name="Huttunen S."/>
            <person name="Landis J.B."/>
            <person name="Wickett N.J."/>
            <person name="Johnson M.G."/>
            <person name="Rensing S.A."/>
            <person name="Grimwood J."/>
            <person name="Schmutz J."/>
            <person name="Mcdaniel S.F."/>
        </authorList>
    </citation>
    <scope>NUCLEOTIDE SEQUENCE [LARGE SCALE GENOMIC DNA]</scope>
    <source>
        <strain evidence="8 9">R40</strain>
    </source>
</reference>
<evidence type="ECO:0000256" key="5">
    <source>
        <dbReference type="ARBA" id="ARBA00023049"/>
    </source>
</evidence>
<keyword evidence="9" id="KW-1185">Reference proteome</keyword>
<dbReference type="Pfam" id="PF01432">
    <property type="entry name" value="Peptidase_M3"/>
    <property type="match status" value="1"/>
</dbReference>
<evidence type="ECO:0000256" key="1">
    <source>
        <dbReference type="ARBA" id="ARBA00022670"/>
    </source>
</evidence>
<dbReference type="InterPro" id="IPR001567">
    <property type="entry name" value="Pept_M3A_M3B_dom"/>
</dbReference>
<name>A0A8T0HFP0_CERPU</name>
<evidence type="ECO:0000313" key="9">
    <source>
        <dbReference type="Proteomes" id="UP000822688"/>
    </source>
</evidence>
<evidence type="ECO:0000256" key="4">
    <source>
        <dbReference type="ARBA" id="ARBA00022833"/>
    </source>
</evidence>
<dbReference type="GO" id="GO:0006508">
    <property type="term" value="P:proteolysis"/>
    <property type="evidence" value="ECO:0007669"/>
    <property type="project" value="UniProtKB-KW"/>
</dbReference>
<protein>
    <recommendedName>
        <fullName evidence="7">Peptidase M3A/M3B catalytic domain-containing protein</fullName>
    </recommendedName>
</protein>
<sequence length="175" mass="20372">MTTENVELQRRICTLQKKRRSINAHFTLKGCRRISESDYQLPVVALACNFAAPDGNTPPILNPWEVETLFHEFGHALHSLLSRTEFQHFSGTRTVLDFSETPSQLFEHYAWDYRLLSQFGRHYLTGEIIPEKMVASMNDAKRMLSATEVQRQVRAFHITANTLLQMFKIFWLARN</sequence>
<keyword evidence="2 6" id="KW-0479">Metal-binding</keyword>
<dbReference type="SUPFAM" id="SSF55486">
    <property type="entry name" value="Metalloproteases ('zincins'), catalytic domain"/>
    <property type="match status" value="1"/>
</dbReference>
<keyword evidence="4 6" id="KW-0862">Zinc</keyword>
<proteinExistence type="inferred from homology"/>
<evidence type="ECO:0000256" key="6">
    <source>
        <dbReference type="RuleBase" id="RU003435"/>
    </source>
</evidence>
<dbReference type="PANTHER" id="PTHR11804">
    <property type="entry name" value="PROTEASE M3 THIMET OLIGOPEPTIDASE-RELATED"/>
    <property type="match status" value="1"/>
</dbReference>
<comment type="cofactor">
    <cofactor evidence="6">
        <name>Zn(2+)</name>
        <dbReference type="ChEBI" id="CHEBI:29105"/>
    </cofactor>
    <text evidence="6">Binds 1 zinc ion.</text>
</comment>
<dbReference type="GO" id="GO:0046872">
    <property type="term" value="F:metal ion binding"/>
    <property type="evidence" value="ECO:0007669"/>
    <property type="project" value="UniProtKB-UniRule"/>
</dbReference>
<evidence type="ECO:0000313" key="8">
    <source>
        <dbReference type="EMBL" id="KAG0569298.1"/>
    </source>
</evidence>
<dbReference type="Gene3D" id="1.10.1370.40">
    <property type="match status" value="1"/>
</dbReference>
<keyword evidence="5 6" id="KW-0482">Metalloprotease</keyword>
<dbReference type="EMBL" id="CM026427">
    <property type="protein sequence ID" value="KAG0569298.1"/>
    <property type="molecule type" value="Genomic_DNA"/>
</dbReference>
<dbReference type="InterPro" id="IPR045090">
    <property type="entry name" value="Pept_M3A_M3B"/>
</dbReference>
<evidence type="ECO:0000259" key="7">
    <source>
        <dbReference type="Pfam" id="PF01432"/>
    </source>
</evidence>
<keyword evidence="3 6" id="KW-0378">Hydrolase</keyword>
<dbReference type="GO" id="GO:0006518">
    <property type="term" value="P:peptide metabolic process"/>
    <property type="evidence" value="ECO:0007669"/>
    <property type="project" value="TreeGrafter"/>
</dbReference>
<dbReference type="PANTHER" id="PTHR11804:SF79">
    <property type="entry name" value="MITOCHONDRIAL INTERMEDIATE PEPTIDASE"/>
    <property type="match status" value="1"/>
</dbReference>
<dbReference type="AlphaFoldDB" id="A0A8T0HFP0"/>